<comment type="caution">
    <text evidence="1">The sequence shown here is derived from an EMBL/GenBank/DDBJ whole genome shotgun (WGS) entry which is preliminary data.</text>
</comment>
<proteinExistence type="predicted"/>
<keyword evidence="2" id="KW-1185">Reference proteome</keyword>
<evidence type="ECO:0000313" key="2">
    <source>
        <dbReference type="Proteomes" id="UP001198182"/>
    </source>
</evidence>
<dbReference type="Proteomes" id="UP001198182">
    <property type="component" value="Unassembled WGS sequence"/>
</dbReference>
<dbReference type="RefSeq" id="WP_308452422.1">
    <property type="nucleotide sequence ID" value="NZ_JAJEQR010000003.1"/>
</dbReference>
<sequence length="155" mass="18126">MTEYEQLLQDAYDRDLFVHEDAFIESGADGMIYDTLIYLSDRLVSCREKTCILVEEIAHYDVNTGNILDQTKAWNRQQELKARRLAFDRMSVLQGLIESFKAGDRNLYEVAERLNVTEPFLAEALKDYRARFPKGVQVDNFWISFRPYLTIAEVE</sequence>
<name>A0AAE3E8X2_9FIRM</name>
<protein>
    <recommendedName>
        <fullName evidence="3">IrrE N-terminal-like domain-containing protein</fullName>
    </recommendedName>
</protein>
<organism evidence="1 2">
    <name type="scientific">Hominifimenecus microfluidus</name>
    <dbReference type="NCBI Taxonomy" id="2885348"/>
    <lineage>
        <taxon>Bacteria</taxon>
        <taxon>Bacillati</taxon>
        <taxon>Bacillota</taxon>
        <taxon>Clostridia</taxon>
        <taxon>Lachnospirales</taxon>
        <taxon>Lachnospiraceae</taxon>
        <taxon>Hominifimenecus</taxon>
    </lineage>
</organism>
<dbReference type="AlphaFoldDB" id="A0AAE3E8X2"/>
<gene>
    <name evidence="1" type="ORF">LKD81_01290</name>
</gene>
<dbReference type="EMBL" id="JAJEQR010000003">
    <property type="protein sequence ID" value="MCC2229636.1"/>
    <property type="molecule type" value="Genomic_DNA"/>
</dbReference>
<evidence type="ECO:0008006" key="3">
    <source>
        <dbReference type="Google" id="ProtNLM"/>
    </source>
</evidence>
<evidence type="ECO:0000313" key="1">
    <source>
        <dbReference type="EMBL" id="MCC2229636.1"/>
    </source>
</evidence>
<accession>A0AAE3E8X2</accession>
<reference evidence="1" key="1">
    <citation type="submission" date="2021-10" db="EMBL/GenBank/DDBJ databases">
        <title>Anaerobic single-cell dispensing facilitates the cultivation of human gut bacteria.</title>
        <authorList>
            <person name="Afrizal A."/>
        </authorList>
    </citation>
    <scope>NUCLEOTIDE SEQUENCE</scope>
    <source>
        <strain evidence="1">CLA-AA-H215</strain>
    </source>
</reference>